<sequence>MGAQQSLPGQDANATVARTCYYVLLDVEHDATEHEIKKAYHKRALELHPDRNINDVETATKKFAEVQAAYDVLSDPQERAWYDSHRDAILSGHDGSGHGAEPATFRNVRLTTTEEILSLVRKFNATVPFNDQPSGFFGMAREVFEHLALEEEAAAEAANLDCPEYPTFGFAGDDYDGVVKPFYAAWAGFSTKKYFSWKDKYRPSDAPDRRTRRLMEKENKKSRDDAIREFNDAVGFLVVFVRKRDPRYLPNAQTNAERQKSLRDVVAAQAARSRAANREKMASCSVPDWTGFGADETQECFYSESDEESEIELLECVVCNKSFKSANQLKAHDRSKKHTKAVQELRRQLRKEGAELDLDTAPLPASDIDQPPRTVPPELAAAPQEAERESTEAAELDTAMDGQASSSPQGSTSALGYDEYAPRSMVEQRLDSAQVAGDDDSRNLGASPQDGQSQGQAREKKDPTNLTSCAASMLCVFRVVRVQDQALQTYTRGGTRCSRVKNSDKRREGHEEKAMT</sequence>
<dbReference type="GO" id="GO:0005737">
    <property type="term" value="C:cytoplasm"/>
    <property type="evidence" value="ECO:0007669"/>
    <property type="project" value="TreeGrafter"/>
</dbReference>
<feature type="compositionally biased region" description="Polar residues" evidence="5">
    <location>
        <begin position="403"/>
        <end position="414"/>
    </location>
</feature>
<evidence type="ECO:0000259" key="6">
    <source>
        <dbReference type="PROSITE" id="PS50076"/>
    </source>
</evidence>
<name>A0A9P8SE24_9HYPO</name>
<keyword evidence="3" id="KW-0862">Zinc</keyword>
<proteinExistence type="predicted"/>
<evidence type="ECO:0000259" key="7">
    <source>
        <dbReference type="PROSITE" id="PS50157"/>
    </source>
</evidence>
<gene>
    <name evidence="8" type="ORF">HRG_11043</name>
</gene>
<dbReference type="PROSITE" id="PS00636">
    <property type="entry name" value="DNAJ_1"/>
    <property type="match status" value="1"/>
</dbReference>
<dbReference type="InterPro" id="IPR003604">
    <property type="entry name" value="Matrin/U1-like-C_Znf_C2H2"/>
</dbReference>
<dbReference type="SMART" id="SM00271">
    <property type="entry name" value="DnaJ"/>
    <property type="match status" value="1"/>
</dbReference>
<feature type="region of interest" description="Disordered" evidence="5">
    <location>
        <begin position="492"/>
        <end position="516"/>
    </location>
</feature>
<dbReference type="InterPro" id="IPR051964">
    <property type="entry name" value="Chaperone_stress_response"/>
</dbReference>
<dbReference type="Gene3D" id="3.30.160.60">
    <property type="entry name" value="Classic Zinc Finger"/>
    <property type="match status" value="1"/>
</dbReference>
<dbReference type="InterPro" id="IPR018253">
    <property type="entry name" value="DnaJ_domain_CS"/>
</dbReference>
<feature type="domain" description="J" evidence="6">
    <location>
        <begin position="20"/>
        <end position="86"/>
    </location>
</feature>
<feature type="compositionally biased region" description="Basic and acidic residues" evidence="5">
    <location>
        <begin position="501"/>
        <end position="516"/>
    </location>
</feature>
<dbReference type="InterPro" id="IPR022755">
    <property type="entry name" value="Znf_C2H2_jaz"/>
</dbReference>
<feature type="compositionally biased region" description="Polar residues" evidence="5">
    <location>
        <begin position="444"/>
        <end position="456"/>
    </location>
</feature>
<feature type="domain" description="C2H2-type" evidence="7">
    <location>
        <begin position="314"/>
        <end position="343"/>
    </location>
</feature>
<dbReference type="PROSITE" id="PS50076">
    <property type="entry name" value="DNAJ_2"/>
    <property type="match status" value="1"/>
</dbReference>
<dbReference type="InterPro" id="IPR036236">
    <property type="entry name" value="Znf_C2H2_sf"/>
</dbReference>
<dbReference type="Pfam" id="PF12171">
    <property type="entry name" value="zf-C2H2_jaz"/>
    <property type="match status" value="1"/>
</dbReference>
<evidence type="ECO:0000313" key="9">
    <source>
        <dbReference type="Proteomes" id="UP000824596"/>
    </source>
</evidence>
<dbReference type="Proteomes" id="UP000824596">
    <property type="component" value="Unassembled WGS sequence"/>
</dbReference>
<dbReference type="OrthoDB" id="5894at2759"/>
<evidence type="ECO:0000256" key="1">
    <source>
        <dbReference type="ARBA" id="ARBA00022723"/>
    </source>
</evidence>
<dbReference type="FunFam" id="1.10.287.110:FF:000046">
    <property type="entry name" value="dnaJ homolog subfamily C member 21"/>
    <property type="match status" value="1"/>
</dbReference>
<feature type="region of interest" description="Disordered" evidence="5">
    <location>
        <begin position="352"/>
        <end position="464"/>
    </location>
</feature>
<evidence type="ECO:0000256" key="4">
    <source>
        <dbReference type="PROSITE-ProRule" id="PRU00042"/>
    </source>
</evidence>
<evidence type="ECO:0000313" key="8">
    <source>
        <dbReference type="EMBL" id="KAH0957950.1"/>
    </source>
</evidence>
<reference evidence="8" key="1">
    <citation type="submission" date="2021-09" db="EMBL/GenBank/DDBJ databases">
        <title>A high-quality genome of the endoparasitic fungus Hirsutella rhossiliensis with a comparison of Hirsutella genomes reveals transposable elements contributing to genome size variation.</title>
        <authorList>
            <person name="Lin R."/>
            <person name="Jiao Y."/>
            <person name="Sun X."/>
            <person name="Ling J."/>
            <person name="Xie B."/>
            <person name="Cheng X."/>
        </authorList>
    </citation>
    <scope>NUCLEOTIDE SEQUENCE</scope>
    <source>
        <strain evidence="8">HR02</strain>
    </source>
</reference>
<dbReference type="EMBL" id="JAIZPD010000018">
    <property type="protein sequence ID" value="KAH0957950.1"/>
    <property type="molecule type" value="Genomic_DNA"/>
</dbReference>
<dbReference type="PROSITE" id="PS50157">
    <property type="entry name" value="ZINC_FINGER_C2H2_2"/>
    <property type="match status" value="1"/>
</dbReference>
<keyword evidence="9" id="KW-1185">Reference proteome</keyword>
<dbReference type="InterPro" id="IPR036869">
    <property type="entry name" value="J_dom_sf"/>
</dbReference>
<comment type="caution">
    <text evidence="8">The sequence shown here is derived from an EMBL/GenBank/DDBJ whole genome shotgun (WGS) entry which is preliminary data.</text>
</comment>
<dbReference type="CDD" id="cd06257">
    <property type="entry name" value="DnaJ"/>
    <property type="match status" value="1"/>
</dbReference>
<evidence type="ECO:0000256" key="2">
    <source>
        <dbReference type="ARBA" id="ARBA00022771"/>
    </source>
</evidence>
<dbReference type="InterPro" id="IPR013087">
    <property type="entry name" value="Znf_C2H2_type"/>
</dbReference>
<evidence type="ECO:0000256" key="5">
    <source>
        <dbReference type="SAM" id="MobiDB-lite"/>
    </source>
</evidence>
<dbReference type="GO" id="GO:0003676">
    <property type="term" value="F:nucleic acid binding"/>
    <property type="evidence" value="ECO:0007669"/>
    <property type="project" value="InterPro"/>
</dbReference>
<dbReference type="PANTHER" id="PTHR44029">
    <property type="entry name" value="DNAJ HOMOLOG SUBFAMILY C MEMBER 21"/>
    <property type="match status" value="1"/>
</dbReference>
<dbReference type="SUPFAM" id="SSF46565">
    <property type="entry name" value="Chaperone J-domain"/>
    <property type="match status" value="1"/>
</dbReference>
<dbReference type="SMART" id="SM00451">
    <property type="entry name" value="ZnF_U1"/>
    <property type="match status" value="1"/>
</dbReference>
<dbReference type="SUPFAM" id="SSF57667">
    <property type="entry name" value="beta-beta-alpha zinc fingers"/>
    <property type="match status" value="1"/>
</dbReference>
<dbReference type="PANTHER" id="PTHR44029:SF1">
    <property type="entry name" value="DNAJ HOMOLOG SUBFAMILY C MEMBER 21"/>
    <property type="match status" value="1"/>
</dbReference>
<keyword evidence="1" id="KW-0479">Metal-binding</keyword>
<dbReference type="Pfam" id="PF00226">
    <property type="entry name" value="DnaJ"/>
    <property type="match status" value="1"/>
</dbReference>
<dbReference type="PRINTS" id="PR00625">
    <property type="entry name" value="JDOMAIN"/>
</dbReference>
<dbReference type="Pfam" id="PF21884">
    <property type="entry name" value="ZUO1-like_ZHD"/>
    <property type="match status" value="1"/>
</dbReference>
<protein>
    <submittedName>
        <fullName evidence="8">DnaJ domain-containing protein</fullName>
    </submittedName>
</protein>
<evidence type="ECO:0000256" key="3">
    <source>
        <dbReference type="ARBA" id="ARBA00022833"/>
    </source>
</evidence>
<feature type="region of interest" description="Disordered" evidence="5">
    <location>
        <begin position="202"/>
        <end position="221"/>
    </location>
</feature>
<dbReference type="InterPro" id="IPR054076">
    <property type="entry name" value="ZUO1-like_ZHD"/>
</dbReference>
<dbReference type="Gene3D" id="1.10.287.110">
    <property type="entry name" value="DnaJ domain"/>
    <property type="match status" value="1"/>
</dbReference>
<dbReference type="RefSeq" id="XP_044715464.1">
    <property type="nucleotide sequence ID" value="XM_044869513.1"/>
</dbReference>
<dbReference type="PROSITE" id="PS00028">
    <property type="entry name" value="ZINC_FINGER_C2H2_1"/>
    <property type="match status" value="1"/>
</dbReference>
<dbReference type="InterPro" id="IPR001623">
    <property type="entry name" value="DnaJ_domain"/>
</dbReference>
<accession>A0A9P8SE24</accession>
<organism evidence="8 9">
    <name type="scientific">Hirsutella rhossiliensis</name>
    <dbReference type="NCBI Taxonomy" id="111463"/>
    <lineage>
        <taxon>Eukaryota</taxon>
        <taxon>Fungi</taxon>
        <taxon>Dikarya</taxon>
        <taxon>Ascomycota</taxon>
        <taxon>Pezizomycotina</taxon>
        <taxon>Sordariomycetes</taxon>
        <taxon>Hypocreomycetidae</taxon>
        <taxon>Hypocreales</taxon>
        <taxon>Ophiocordycipitaceae</taxon>
        <taxon>Hirsutella</taxon>
    </lineage>
</organism>
<keyword evidence="2 4" id="KW-0863">Zinc-finger</keyword>
<dbReference type="AlphaFoldDB" id="A0A9P8SE24"/>
<dbReference type="GeneID" id="68360171"/>
<dbReference type="GO" id="GO:0008270">
    <property type="term" value="F:zinc ion binding"/>
    <property type="evidence" value="ECO:0007669"/>
    <property type="project" value="UniProtKB-KW"/>
</dbReference>